<accession>A0A8T2SAB0</accession>
<dbReference type="EMBL" id="CM035426">
    <property type="protein sequence ID" value="KAH7315628.1"/>
    <property type="molecule type" value="Genomic_DNA"/>
</dbReference>
<comment type="caution">
    <text evidence="1">The sequence shown here is derived from an EMBL/GenBank/DDBJ whole genome shotgun (WGS) entry which is preliminary data.</text>
</comment>
<dbReference type="Pfam" id="PF05542">
    <property type="entry name" value="DUF760"/>
    <property type="match status" value="1"/>
</dbReference>
<dbReference type="InterPro" id="IPR008479">
    <property type="entry name" value="DUF760"/>
</dbReference>
<organism evidence="1 2">
    <name type="scientific">Ceratopteris richardii</name>
    <name type="common">Triangle waterfern</name>
    <dbReference type="NCBI Taxonomy" id="49495"/>
    <lineage>
        <taxon>Eukaryota</taxon>
        <taxon>Viridiplantae</taxon>
        <taxon>Streptophyta</taxon>
        <taxon>Embryophyta</taxon>
        <taxon>Tracheophyta</taxon>
        <taxon>Polypodiopsida</taxon>
        <taxon>Polypodiidae</taxon>
        <taxon>Polypodiales</taxon>
        <taxon>Pteridineae</taxon>
        <taxon>Pteridaceae</taxon>
        <taxon>Parkerioideae</taxon>
        <taxon>Ceratopteris</taxon>
    </lineage>
</organism>
<name>A0A8T2SAB0_CERRI</name>
<evidence type="ECO:0000313" key="2">
    <source>
        <dbReference type="Proteomes" id="UP000825935"/>
    </source>
</evidence>
<dbReference type="PANTHER" id="PTHR31808:SF4">
    <property type="entry name" value="LIGASE, PUTATIVE (DUF760)-RELATED"/>
    <property type="match status" value="1"/>
</dbReference>
<dbReference type="Proteomes" id="UP000825935">
    <property type="component" value="Chromosome 21"/>
</dbReference>
<dbReference type="OrthoDB" id="25131at2759"/>
<gene>
    <name evidence="1" type="ORF">KP509_21G058100</name>
</gene>
<dbReference type="PANTHER" id="PTHR31808">
    <property type="entry name" value="EXPRESSED PROTEIN"/>
    <property type="match status" value="1"/>
</dbReference>
<dbReference type="EMBL" id="CM035426">
    <property type="protein sequence ID" value="KAH7315629.1"/>
    <property type="molecule type" value="Genomic_DNA"/>
</dbReference>
<proteinExistence type="predicted"/>
<dbReference type="AlphaFoldDB" id="A0A8T2SAB0"/>
<evidence type="ECO:0000313" key="1">
    <source>
        <dbReference type="EMBL" id="KAH7315629.1"/>
    </source>
</evidence>
<sequence>MVADSPLTSLTARSQFSPTTTVVTPMRAFPSNCFLQREFVKFGILRQQIPVLKAKSRNESLLMVRGALETDQQSAFTIAPFEPESCTGKCLFQLLQCYPNLVPFAVEKELKMLAEDRESQALPSESNLTDSDKVLYRRISELQKQERSRLLEEIIHILVIQKFVESGISMMPNFDSIPSAKKLWQCQVENLWYVHPPEVKELAIQHMLMVVVGRGGLAEVQTNTHTLITKLRLVEVYAGSILYGYFLKRIFHRYQLDKSFKASPLEVVNEGKYMSNPDDEVDSQLEQEIMMATIGVLSGKLVAGPGPQPITGPKIPLTELESYIMSLDKDVLQRMVMFRCSESLSVFKKQIQALFGRSDFVAFSDGSIPIGTKKVLKVRYSDLKHLVLEALAFGSFLWDVECNVDTTYTLL</sequence>
<keyword evidence="2" id="KW-1185">Reference proteome</keyword>
<dbReference type="InterPro" id="IPR038925">
    <property type="entry name" value="At3g17800-like"/>
</dbReference>
<reference evidence="1" key="1">
    <citation type="submission" date="2021-08" db="EMBL/GenBank/DDBJ databases">
        <title>WGS assembly of Ceratopteris richardii.</title>
        <authorList>
            <person name="Marchant D.B."/>
            <person name="Chen G."/>
            <person name="Jenkins J."/>
            <person name="Shu S."/>
            <person name="Leebens-Mack J."/>
            <person name="Grimwood J."/>
            <person name="Schmutz J."/>
            <person name="Soltis P."/>
            <person name="Soltis D."/>
            <person name="Chen Z.-H."/>
        </authorList>
    </citation>
    <scope>NUCLEOTIDE SEQUENCE</scope>
    <source>
        <strain evidence="1">Whitten #5841</strain>
        <tissue evidence="1">Leaf</tissue>
    </source>
</reference>
<protein>
    <submittedName>
        <fullName evidence="1">Uncharacterized protein</fullName>
    </submittedName>
</protein>